<dbReference type="Proteomes" id="UP000761534">
    <property type="component" value="Unassembled WGS sequence"/>
</dbReference>
<feature type="domain" description="N-end aminoacyl transferase N-terminal" evidence="5">
    <location>
        <begin position="12"/>
        <end position="83"/>
    </location>
</feature>
<dbReference type="GO" id="GO:0005737">
    <property type="term" value="C:cytoplasm"/>
    <property type="evidence" value="ECO:0007669"/>
    <property type="project" value="TreeGrafter"/>
</dbReference>
<organism evidence="7 8">
    <name type="scientific">Trichomonascus ciferrii</name>
    <dbReference type="NCBI Taxonomy" id="44093"/>
    <lineage>
        <taxon>Eukaryota</taxon>
        <taxon>Fungi</taxon>
        <taxon>Dikarya</taxon>
        <taxon>Ascomycota</taxon>
        <taxon>Saccharomycotina</taxon>
        <taxon>Dipodascomycetes</taxon>
        <taxon>Dipodascales</taxon>
        <taxon>Trichomonascaceae</taxon>
        <taxon>Trichomonascus</taxon>
        <taxon>Trichomonascus ciferrii complex</taxon>
    </lineage>
</organism>
<dbReference type="EMBL" id="SWFS01000179">
    <property type="protein sequence ID" value="KAA8915236.1"/>
    <property type="molecule type" value="Genomic_DNA"/>
</dbReference>
<evidence type="ECO:0000259" key="5">
    <source>
        <dbReference type="Pfam" id="PF04376"/>
    </source>
</evidence>
<proteinExistence type="inferred from homology"/>
<evidence type="ECO:0000256" key="2">
    <source>
        <dbReference type="ARBA" id="ARBA00012025"/>
    </source>
</evidence>
<dbReference type="GO" id="GO:0004057">
    <property type="term" value="F:arginyl-tRNA--protein transferase activity"/>
    <property type="evidence" value="ECO:0007669"/>
    <property type="project" value="UniProtKB-EC"/>
</dbReference>
<accession>A0A642V639</accession>
<dbReference type="InterPro" id="IPR007472">
    <property type="entry name" value="N-end_Aminoacyl_Trfase_C"/>
</dbReference>
<evidence type="ECO:0000259" key="6">
    <source>
        <dbReference type="Pfam" id="PF04377"/>
    </source>
</evidence>
<evidence type="ECO:0000256" key="1">
    <source>
        <dbReference type="ARBA" id="ARBA00009991"/>
    </source>
</evidence>
<comment type="caution">
    <text evidence="7">The sequence shown here is derived from an EMBL/GenBank/DDBJ whole genome shotgun (WGS) entry which is preliminary data.</text>
</comment>
<evidence type="ECO:0000313" key="8">
    <source>
        <dbReference type="Proteomes" id="UP000761534"/>
    </source>
</evidence>
<keyword evidence="8" id="KW-1185">Reference proteome</keyword>
<reference evidence="7" key="1">
    <citation type="journal article" date="2019" name="G3 (Bethesda)">
        <title>Genome Assemblies of Two Rare Opportunistic Yeast Pathogens: Diutina rugosa (syn. Candida rugosa) and Trichomonascus ciferrii (syn. Candida ciferrii).</title>
        <authorList>
            <person name="Mixao V."/>
            <person name="Saus E."/>
            <person name="Hansen A.P."/>
            <person name="Lass-Florl C."/>
            <person name="Gabaldon T."/>
        </authorList>
    </citation>
    <scope>NUCLEOTIDE SEQUENCE</scope>
    <source>
        <strain evidence="7">CBS 4856</strain>
    </source>
</reference>
<gene>
    <name evidence="7" type="ORF">TRICI_002593</name>
</gene>
<keyword evidence="3" id="KW-0808">Transferase</keyword>
<dbReference type="InterPro" id="IPR016181">
    <property type="entry name" value="Acyl_CoA_acyltransferase"/>
</dbReference>
<evidence type="ECO:0000256" key="3">
    <source>
        <dbReference type="ARBA" id="ARBA00022679"/>
    </source>
</evidence>
<keyword evidence="4" id="KW-0012">Acyltransferase</keyword>
<dbReference type="PANTHER" id="PTHR21367">
    <property type="entry name" value="ARGININE-TRNA-PROTEIN TRANSFERASE 1"/>
    <property type="match status" value="1"/>
</dbReference>
<name>A0A642V639_9ASCO</name>
<dbReference type="PANTHER" id="PTHR21367:SF1">
    <property type="entry name" value="ARGINYL-TRNA--PROTEIN TRANSFERASE 1"/>
    <property type="match status" value="1"/>
</dbReference>
<protein>
    <recommendedName>
        <fullName evidence="2">arginyltransferase</fullName>
        <ecNumber evidence="2">2.3.2.8</ecNumber>
    </recommendedName>
</protein>
<dbReference type="InterPro" id="IPR007471">
    <property type="entry name" value="N-end_Aminoacyl_Trfase_N"/>
</dbReference>
<dbReference type="Pfam" id="PF04377">
    <property type="entry name" value="ATE_C"/>
    <property type="match status" value="1"/>
</dbReference>
<comment type="similarity">
    <text evidence="1">Belongs to the R-transferase family.</text>
</comment>
<evidence type="ECO:0000256" key="4">
    <source>
        <dbReference type="ARBA" id="ARBA00023315"/>
    </source>
</evidence>
<dbReference type="VEuPathDB" id="FungiDB:TRICI_002593"/>
<dbReference type="OrthoDB" id="74183at2759"/>
<dbReference type="AlphaFoldDB" id="A0A642V639"/>
<dbReference type="Pfam" id="PF04376">
    <property type="entry name" value="ATE_N"/>
    <property type="match status" value="1"/>
</dbReference>
<dbReference type="EC" id="2.3.2.8" evidence="2"/>
<sequence length="394" mass="45702">MKVSPGHYREKSHCGYCGGDDSSRIYGFLAYELTVKEYQELVDRGLRRSGVFVYKPDLAKSCCPQYTIRLRVEEFRPGKEHRQGLNRFNRFVGGAGNAHKKKKGKNNEYSLLTAIHEAEGEDFEVRLESSEFSQEKYELFRHYQMHVHNETEDEVSEEQFRRFLCDNPFPRRDSSEPIEKNDGLRGHVHQTYYHKGRLIAIGVLDVLPHCVSSVYFIWQQDYARFGMGKIASMQEIGLALELNKPYYYMGYYIHSCPKMKYKAQYRPSYILEPRLAECDEADGWWRPIEDFESKLDESPYVTLVDKPTPDYGDHLKTDSKLFASAMPGLLPPSELQNVDPKDFVTLVVDDEDDEIPINMHLIRPQFRTQVKMAQLELIAIVGKDLAQNARIKVG</sequence>
<dbReference type="SUPFAM" id="SSF55729">
    <property type="entry name" value="Acyl-CoA N-acyltransferases (Nat)"/>
    <property type="match status" value="1"/>
</dbReference>
<dbReference type="InterPro" id="IPR030700">
    <property type="entry name" value="N-end_Aminoacyl_Trfase"/>
</dbReference>
<evidence type="ECO:0000313" key="7">
    <source>
        <dbReference type="EMBL" id="KAA8915236.1"/>
    </source>
</evidence>
<feature type="domain" description="N-end rule aminoacyl transferase C-terminal" evidence="6">
    <location>
        <begin position="135"/>
        <end position="271"/>
    </location>
</feature>